<organism evidence="1 2">
    <name type="scientific">Colletotrichum phormii</name>
    <dbReference type="NCBI Taxonomy" id="359342"/>
    <lineage>
        <taxon>Eukaryota</taxon>
        <taxon>Fungi</taxon>
        <taxon>Dikarya</taxon>
        <taxon>Ascomycota</taxon>
        <taxon>Pezizomycotina</taxon>
        <taxon>Sordariomycetes</taxon>
        <taxon>Hypocreomycetidae</taxon>
        <taxon>Glomerellales</taxon>
        <taxon>Glomerellaceae</taxon>
        <taxon>Colletotrichum</taxon>
        <taxon>Colletotrichum acutatum species complex</taxon>
    </lineage>
</organism>
<evidence type="ECO:0000313" key="2">
    <source>
        <dbReference type="Proteomes" id="UP001243989"/>
    </source>
</evidence>
<sequence length="672" mass="76867">MSFPDTTIRKLGDIEDYRWDKLVQGTDGIIRDPAEKIYDRYLWFEVYGRGDFAWGLHCNPQKFKDRLIVPERYLEIGPRLASCSCKELDKSAPVVKADKNIERPFERLLVTFFKSWESQNHALGLAGVSLRQLDMLKKPGEIASIAKKMVQGFENMGTLDLFRNSMPGLKDIISKVTEYNKLSAKERDDLDTKCVLYITVYHGEDEVFPYNFTAHCFWKMSTEGTKYVEGQRQKIESTLPSRYSVNHYEYMKNFLKEPNRKWAIYPIAKMEKPNPSEGPAWHTWAEQAIIALYDAYHPSMRDMSWEGLNNPATCLPGHVASILTRIAGSITASRAFSSFARPNFTVRFDSESGLNWNSSVLELYRIKNGLWTGPEKIRHVLTGPQRDRLGPHIYCWLYKGPPCRVEDNGDPRDPNRLAVTFFTCKVPQGVYTEDATQALRLPLSRNAGGSDWGVREGDYVIPAVEITTGTSSTRHPYSYEDFLRVGPYDTFLEMLKVAYRIEYTNADGNLETRYLTQETTVHLPNGNWAQAMSVLATFANNWQGVPKGVPSPLIDKWQIRLRKVEPVFFTESHNAEIPKKIDQDRPELLPNEEMEKYRDGTCKFKEADWYSTDKANWQKPVVIKSKNIDGVASQAVEAAGHKEKDDNGNVKCKEMGRFVYDPTTALDPEEGI</sequence>
<accession>A0AAJ0EKF6</accession>
<dbReference type="EMBL" id="JAHMHQ010000005">
    <property type="protein sequence ID" value="KAK1639865.1"/>
    <property type="molecule type" value="Genomic_DNA"/>
</dbReference>
<reference evidence="1" key="1">
    <citation type="submission" date="2021-06" db="EMBL/GenBank/DDBJ databases">
        <title>Comparative genomics, transcriptomics and evolutionary studies reveal genomic signatures of adaptation to plant cell wall in hemibiotrophic fungi.</title>
        <authorList>
            <consortium name="DOE Joint Genome Institute"/>
            <person name="Baroncelli R."/>
            <person name="Diaz J.F."/>
            <person name="Benocci T."/>
            <person name="Peng M."/>
            <person name="Battaglia E."/>
            <person name="Haridas S."/>
            <person name="Andreopoulos W."/>
            <person name="Labutti K."/>
            <person name="Pangilinan J."/>
            <person name="Floch G.L."/>
            <person name="Makela M.R."/>
            <person name="Henrissat B."/>
            <person name="Grigoriev I.V."/>
            <person name="Crouch J.A."/>
            <person name="De Vries R.P."/>
            <person name="Sukno S.A."/>
            <person name="Thon M.R."/>
        </authorList>
    </citation>
    <scope>NUCLEOTIDE SEQUENCE</scope>
    <source>
        <strain evidence="1">CBS 102054</strain>
    </source>
</reference>
<dbReference type="GeneID" id="85477049"/>
<dbReference type="Proteomes" id="UP001243989">
    <property type="component" value="Unassembled WGS sequence"/>
</dbReference>
<comment type="caution">
    <text evidence="1">The sequence shown here is derived from an EMBL/GenBank/DDBJ whole genome shotgun (WGS) entry which is preliminary data.</text>
</comment>
<dbReference type="AlphaFoldDB" id="A0AAJ0EKF6"/>
<gene>
    <name evidence="1" type="ORF">BDP81DRAFT_447467</name>
</gene>
<protein>
    <submittedName>
        <fullName evidence="1">Uncharacterized protein</fullName>
    </submittedName>
</protein>
<evidence type="ECO:0000313" key="1">
    <source>
        <dbReference type="EMBL" id="KAK1639865.1"/>
    </source>
</evidence>
<keyword evidence="2" id="KW-1185">Reference proteome</keyword>
<proteinExistence type="predicted"/>
<name>A0AAJ0EKF6_9PEZI</name>
<dbReference type="RefSeq" id="XP_060448472.1">
    <property type="nucleotide sequence ID" value="XM_060592187.1"/>
</dbReference>